<proteinExistence type="inferred from homology"/>
<keyword evidence="6" id="KW-1185">Reference proteome</keyword>
<evidence type="ECO:0000256" key="2">
    <source>
        <dbReference type="ARBA" id="ARBA00022741"/>
    </source>
</evidence>
<protein>
    <recommendedName>
        <fullName evidence="4">AIG1-type G domain-containing protein</fullName>
    </recommendedName>
</protein>
<feature type="domain" description="AIG1-type G" evidence="4">
    <location>
        <begin position="4"/>
        <end position="214"/>
    </location>
</feature>
<keyword evidence="2" id="KW-0547">Nucleotide-binding</keyword>
<dbReference type="Gene3D" id="3.40.50.300">
    <property type="entry name" value="P-loop containing nucleotide triphosphate hydrolases"/>
    <property type="match status" value="1"/>
</dbReference>
<dbReference type="InterPro" id="IPR045058">
    <property type="entry name" value="GIMA/IAN/Toc"/>
</dbReference>
<dbReference type="Proteomes" id="UP000507470">
    <property type="component" value="Unassembled WGS sequence"/>
</dbReference>
<dbReference type="Pfam" id="PF04548">
    <property type="entry name" value="AIG1"/>
    <property type="match status" value="1"/>
</dbReference>
<dbReference type="OrthoDB" id="6134855at2759"/>
<dbReference type="GO" id="GO:0005525">
    <property type="term" value="F:GTP binding"/>
    <property type="evidence" value="ECO:0007669"/>
    <property type="project" value="UniProtKB-KW"/>
</dbReference>
<evidence type="ECO:0000313" key="6">
    <source>
        <dbReference type="Proteomes" id="UP000507470"/>
    </source>
</evidence>
<dbReference type="InterPro" id="IPR027417">
    <property type="entry name" value="P-loop_NTPase"/>
</dbReference>
<dbReference type="PANTHER" id="PTHR10903:SF184">
    <property type="entry name" value="GTP-BINDING PROTEIN A"/>
    <property type="match status" value="1"/>
</dbReference>
<dbReference type="AlphaFoldDB" id="A0A6J8ERG0"/>
<dbReference type="EMBL" id="CACVKT020009602">
    <property type="protein sequence ID" value="CAC5422503.1"/>
    <property type="molecule type" value="Genomic_DNA"/>
</dbReference>
<dbReference type="SUPFAM" id="SSF52540">
    <property type="entry name" value="P-loop containing nucleoside triphosphate hydrolases"/>
    <property type="match status" value="1"/>
</dbReference>
<accession>A0A6J8ERG0</accession>
<sequence length="252" mass="28945">MSLNSDIRIVILGKTGTGKSETGNSILGKPEEFKTSPGGKFRTKTCQRKETKRFERTILITDTPGLQDSNNQNLAIRTEIQKSIGKANQWPNAFLLCIKMGRFTAEDETLLNECLNCFGKDMFEFTIVVFTHLDIWEANMENAGSNPDKDEYMESLPRFALEFVKKSRNKMFLNNRKTGEDMDFQVQSLVKMIVSMNIENSGEFYTDKMLQNVLRRAQLQRFMNYFSRGNILNFVLAAGNVLLTCKYMYGRK</sequence>
<evidence type="ECO:0000256" key="1">
    <source>
        <dbReference type="ARBA" id="ARBA00008535"/>
    </source>
</evidence>
<evidence type="ECO:0000256" key="3">
    <source>
        <dbReference type="ARBA" id="ARBA00023134"/>
    </source>
</evidence>
<evidence type="ECO:0000259" key="4">
    <source>
        <dbReference type="PROSITE" id="PS51720"/>
    </source>
</evidence>
<organism evidence="5 6">
    <name type="scientific">Mytilus coruscus</name>
    <name type="common">Sea mussel</name>
    <dbReference type="NCBI Taxonomy" id="42192"/>
    <lineage>
        <taxon>Eukaryota</taxon>
        <taxon>Metazoa</taxon>
        <taxon>Spiralia</taxon>
        <taxon>Lophotrochozoa</taxon>
        <taxon>Mollusca</taxon>
        <taxon>Bivalvia</taxon>
        <taxon>Autobranchia</taxon>
        <taxon>Pteriomorphia</taxon>
        <taxon>Mytilida</taxon>
        <taxon>Mytiloidea</taxon>
        <taxon>Mytilidae</taxon>
        <taxon>Mytilinae</taxon>
        <taxon>Mytilus</taxon>
    </lineage>
</organism>
<dbReference type="InterPro" id="IPR006703">
    <property type="entry name" value="G_AIG1"/>
</dbReference>
<name>A0A6J8ERG0_MYTCO</name>
<gene>
    <name evidence="5" type="ORF">MCOR_54549</name>
</gene>
<evidence type="ECO:0000313" key="5">
    <source>
        <dbReference type="EMBL" id="CAC5422503.1"/>
    </source>
</evidence>
<comment type="similarity">
    <text evidence="1">Belongs to the TRAFAC class TrmE-Era-EngA-EngB-Septin-like GTPase superfamily. AIG1/Toc34/Toc159-like paraseptin GTPase family. IAN subfamily.</text>
</comment>
<reference evidence="5 6" key="1">
    <citation type="submission" date="2020-06" db="EMBL/GenBank/DDBJ databases">
        <authorList>
            <person name="Li R."/>
            <person name="Bekaert M."/>
        </authorList>
    </citation>
    <scope>NUCLEOTIDE SEQUENCE [LARGE SCALE GENOMIC DNA]</scope>
    <source>
        <strain evidence="6">wild</strain>
    </source>
</reference>
<dbReference type="PROSITE" id="PS51720">
    <property type="entry name" value="G_AIG1"/>
    <property type="match status" value="1"/>
</dbReference>
<keyword evidence="3" id="KW-0342">GTP-binding</keyword>
<dbReference type="PANTHER" id="PTHR10903">
    <property type="entry name" value="GTPASE, IMAP FAMILY MEMBER-RELATED"/>
    <property type="match status" value="1"/>
</dbReference>